<dbReference type="InterPro" id="IPR005828">
    <property type="entry name" value="MFS_sugar_transport-like"/>
</dbReference>
<dbReference type="InterPro" id="IPR036259">
    <property type="entry name" value="MFS_trans_sf"/>
</dbReference>
<evidence type="ECO:0000256" key="5">
    <source>
        <dbReference type="SAM" id="Phobius"/>
    </source>
</evidence>
<dbReference type="SUPFAM" id="SSF103473">
    <property type="entry name" value="MFS general substrate transporter"/>
    <property type="match status" value="1"/>
</dbReference>
<dbReference type="GeneID" id="25281304"/>
<dbReference type="GO" id="GO:0005351">
    <property type="term" value="F:carbohydrate:proton symporter activity"/>
    <property type="evidence" value="ECO:0007669"/>
    <property type="project" value="TreeGrafter"/>
</dbReference>
<evidence type="ECO:0000256" key="2">
    <source>
        <dbReference type="ARBA" id="ARBA00022692"/>
    </source>
</evidence>
<name>A0A072PF06_9EURO</name>
<evidence type="ECO:0008006" key="8">
    <source>
        <dbReference type="Google" id="ProtNLM"/>
    </source>
</evidence>
<dbReference type="EMBL" id="AMGV01000004">
    <property type="protein sequence ID" value="KEF58461.1"/>
    <property type="molecule type" value="Genomic_DNA"/>
</dbReference>
<reference evidence="6 7" key="1">
    <citation type="submission" date="2013-03" db="EMBL/GenBank/DDBJ databases">
        <title>The Genome Sequence of Exophiala aquamarina CBS 119918.</title>
        <authorList>
            <consortium name="The Broad Institute Genomics Platform"/>
            <person name="Cuomo C."/>
            <person name="de Hoog S."/>
            <person name="Gorbushina A."/>
            <person name="Walker B."/>
            <person name="Young S.K."/>
            <person name="Zeng Q."/>
            <person name="Gargeya S."/>
            <person name="Fitzgerald M."/>
            <person name="Haas B."/>
            <person name="Abouelleil A."/>
            <person name="Allen A.W."/>
            <person name="Alvarado L."/>
            <person name="Arachchi H.M."/>
            <person name="Berlin A.M."/>
            <person name="Chapman S.B."/>
            <person name="Gainer-Dewar J."/>
            <person name="Goldberg J."/>
            <person name="Griggs A."/>
            <person name="Gujja S."/>
            <person name="Hansen M."/>
            <person name="Howarth C."/>
            <person name="Imamovic A."/>
            <person name="Ireland A."/>
            <person name="Larimer J."/>
            <person name="McCowan C."/>
            <person name="Murphy C."/>
            <person name="Pearson M."/>
            <person name="Poon T.W."/>
            <person name="Priest M."/>
            <person name="Roberts A."/>
            <person name="Saif S."/>
            <person name="Shea T."/>
            <person name="Sisk P."/>
            <person name="Sykes S."/>
            <person name="Wortman J."/>
            <person name="Nusbaum C."/>
            <person name="Birren B."/>
        </authorList>
    </citation>
    <scope>NUCLEOTIDE SEQUENCE [LARGE SCALE GENOMIC DNA]</scope>
    <source>
        <strain evidence="6 7">CBS 119918</strain>
    </source>
</reference>
<proteinExistence type="predicted"/>
<dbReference type="HOGENOM" id="CLU_117747_0_0_1"/>
<feature type="transmembrane region" description="Helical" evidence="5">
    <location>
        <begin position="20"/>
        <end position="43"/>
    </location>
</feature>
<keyword evidence="7" id="KW-1185">Reference proteome</keyword>
<evidence type="ECO:0000256" key="3">
    <source>
        <dbReference type="ARBA" id="ARBA00022989"/>
    </source>
</evidence>
<dbReference type="AlphaFoldDB" id="A0A072PF06"/>
<dbReference type="PANTHER" id="PTHR48022">
    <property type="entry name" value="PLASTIDIC GLUCOSE TRANSPORTER 4"/>
    <property type="match status" value="1"/>
</dbReference>
<evidence type="ECO:0000256" key="1">
    <source>
        <dbReference type="ARBA" id="ARBA00004141"/>
    </source>
</evidence>
<dbReference type="Gene3D" id="1.20.1250.20">
    <property type="entry name" value="MFS general substrate transporter like domains"/>
    <property type="match status" value="1"/>
</dbReference>
<dbReference type="Pfam" id="PF00083">
    <property type="entry name" value="Sugar_tr"/>
    <property type="match status" value="1"/>
</dbReference>
<evidence type="ECO:0000256" key="4">
    <source>
        <dbReference type="ARBA" id="ARBA00023136"/>
    </source>
</evidence>
<dbReference type="InterPro" id="IPR050360">
    <property type="entry name" value="MFS_Sugar_Transporters"/>
</dbReference>
<keyword evidence="4 5" id="KW-0472">Membrane</keyword>
<dbReference type="OrthoDB" id="6133115at2759"/>
<accession>A0A072PF06</accession>
<dbReference type="RefSeq" id="XP_013261051.1">
    <property type="nucleotide sequence ID" value="XM_013405597.1"/>
</dbReference>
<evidence type="ECO:0000313" key="7">
    <source>
        <dbReference type="Proteomes" id="UP000027920"/>
    </source>
</evidence>
<dbReference type="Proteomes" id="UP000027920">
    <property type="component" value="Unassembled WGS sequence"/>
</dbReference>
<protein>
    <recommendedName>
        <fullName evidence="8">Major facilitator superfamily (MFS) profile domain-containing protein</fullName>
    </recommendedName>
</protein>
<sequence length="161" mass="18293">MPFAHYRDIAPRLRGRITTIYNTLWYLGAILAAWTTFGTLVSINTNLQWRLPTGLHCAMPGIQLLALYFIPESPRYNIARGDEEKARQMLIEYHGNGIETSFVKWEYEEIGNTVRLEREAADESGWKEMVRTPGNRKRCILIIASAVFSQCSGSNLNVLVG</sequence>
<comment type="caution">
    <text evidence="6">The sequence shown here is derived from an EMBL/GenBank/DDBJ whole genome shotgun (WGS) entry which is preliminary data.</text>
</comment>
<dbReference type="PANTHER" id="PTHR48022:SF64">
    <property type="entry name" value="MAJOR FACILITATOR SUPERFAMILY (MFS) PROFILE DOMAIN-CONTAINING PROTEIN"/>
    <property type="match status" value="1"/>
</dbReference>
<comment type="subcellular location">
    <subcellularLocation>
        <location evidence="1">Membrane</location>
        <topology evidence="1">Multi-pass membrane protein</topology>
    </subcellularLocation>
</comment>
<keyword evidence="2 5" id="KW-0812">Transmembrane</keyword>
<evidence type="ECO:0000313" key="6">
    <source>
        <dbReference type="EMBL" id="KEF58461.1"/>
    </source>
</evidence>
<gene>
    <name evidence="6" type="ORF">A1O9_06387</name>
</gene>
<dbReference type="GO" id="GO:0016020">
    <property type="term" value="C:membrane"/>
    <property type="evidence" value="ECO:0007669"/>
    <property type="project" value="UniProtKB-SubCell"/>
</dbReference>
<keyword evidence="3 5" id="KW-1133">Transmembrane helix</keyword>
<dbReference type="VEuPathDB" id="FungiDB:A1O9_06387"/>
<organism evidence="6 7">
    <name type="scientific">Exophiala aquamarina CBS 119918</name>
    <dbReference type="NCBI Taxonomy" id="1182545"/>
    <lineage>
        <taxon>Eukaryota</taxon>
        <taxon>Fungi</taxon>
        <taxon>Dikarya</taxon>
        <taxon>Ascomycota</taxon>
        <taxon>Pezizomycotina</taxon>
        <taxon>Eurotiomycetes</taxon>
        <taxon>Chaetothyriomycetidae</taxon>
        <taxon>Chaetothyriales</taxon>
        <taxon>Herpotrichiellaceae</taxon>
        <taxon>Exophiala</taxon>
    </lineage>
</organism>